<reference evidence="1 2" key="1">
    <citation type="submission" date="2017-07" db="EMBL/GenBank/DDBJ databases">
        <title>Draft Genome Sequences of Select Purple Nonsulfur Bacteria.</title>
        <authorList>
            <person name="Lasarre B."/>
            <person name="Mckinlay J.B."/>
        </authorList>
    </citation>
    <scope>NUCLEOTIDE SEQUENCE [LARGE SCALE GENOMIC DNA]</scope>
    <source>
        <strain evidence="1 2">DSM 11907</strain>
    </source>
</reference>
<accession>A0A327JY43</accession>
<dbReference type="EMBL" id="NPEU01000549">
    <property type="protein sequence ID" value="RAI30951.1"/>
    <property type="molecule type" value="Genomic_DNA"/>
</dbReference>
<dbReference type="Proteomes" id="UP000248863">
    <property type="component" value="Unassembled WGS sequence"/>
</dbReference>
<gene>
    <name evidence="1" type="ORF">CH338_26740</name>
</gene>
<dbReference type="AlphaFoldDB" id="A0A327JY43"/>
<evidence type="ECO:0000313" key="2">
    <source>
        <dbReference type="Proteomes" id="UP000248863"/>
    </source>
</evidence>
<comment type="caution">
    <text evidence="1">The sequence shown here is derived from an EMBL/GenBank/DDBJ whole genome shotgun (WGS) entry which is preliminary data.</text>
</comment>
<organism evidence="1 2">
    <name type="scientific">Rhodoplanes elegans</name>
    <dbReference type="NCBI Taxonomy" id="29408"/>
    <lineage>
        <taxon>Bacteria</taxon>
        <taxon>Pseudomonadati</taxon>
        <taxon>Pseudomonadota</taxon>
        <taxon>Alphaproteobacteria</taxon>
        <taxon>Hyphomicrobiales</taxon>
        <taxon>Nitrobacteraceae</taxon>
        <taxon>Rhodoplanes</taxon>
    </lineage>
</organism>
<evidence type="ECO:0000313" key="1">
    <source>
        <dbReference type="EMBL" id="RAI30951.1"/>
    </source>
</evidence>
<protein>
    <submittedName>
        <fullName evidence="1">Uncharacterized protein</fullName>
    </submittedName>
</protein>
<name>A0A327JY43_9BRAD</name>
<proteinExistence type="predicted"/>
<sequence length="111" mass="12288">MRPGLVLAVLRGKTSGRYACRIAYGTKQLKLPRRQHLDLIIQDAADVALLGLARPTRFDLDHTAVLPWTATFFGCWSGFATPVIGTLTEPYVREFAYLMMKRGSVPPPDGV</sequence>
<keyword evidence="2" id="KW-1185">Reference proteome</keyword>